<sequence length="157" mass="17705">MTRVTRRVLQMSDRELDAVIAVAMPGRKVEGMRRDERQEICMKWLFANGLSMNHLFTIDVEDDDIYVLMSNKSSCSCCPKDSRRSHSAEDLQQPKVHVRTKSDDNMSSIGEGELGVKIFHRSPLCSINSSTVLWCCQSSTLATCAFVHYPQGLESSE</sequence>
<accession>A0A0K0D1A9</accession>
<name>A0A0K0D1A9_ANGCA</name>
<evidence type="ECO:0000313" key="1">
    <source>
        <dbReference type="Proteomes" id="UP000035642"/>
    </source>
</evidence>
<dbReference type="WBParaSite" id="ACAC_0000385401-mRNA-1">
    <property type="protein sequence ID" value="ACAC_0000385401-mRNA-1"/>
    <property type="gene ID" value="ACAC_0000385401"/>
</dbReference>
<dbReference type="Proteomes" id="UP000035642">
    <property type="component" value="Unassembled WGS sequence"/>
</dbReference>
<dbReference type="AlphaFoldDB" id="A0A0K0D1A9"/>
<reference evidence="2" key="2">
    <citation type="submission" date="2017-02" db="UniProtKB">
        <authorList>
            <consortium name="WormBaseParasite"/>
        </authorList>
    </citation>
    <scope>IDENTIFICATION</scope>
</reference>
<keyword evidence="1" id="KW-1185">Reference proteome</keyword>
<evidence type="ECO:0000313" key="2">
    <source>
        <dbReference type="WBParaSite" id="ACAC_0000385401-mRNA-1"/>
    </source>
</evidence>
<organism evidence="1 2">
    <name type="scientific">Angiostrongylus cantonensis</name>
    <name type="common">Rat lungworm</name>
    <dbReference type="NCBI Taxonomy" id="6313"/>
    <lineage>
        <taxon>Eukaryota</taxon>
        <taxon>Metazoa</taxon>
        <taxon>Ecdysozoa</taxon>
        <taxon>Nematoda</taxon>
        <taxon>Chromadorea</taxon>
        <taxon>Rhabditida</taxon>
        <taxon>Rhabditina</taxon>
        <taxon>Rhabditomorpha</taxon>
        <taxon>Strongyloidea</taxon>
        <taxon>Metastrongylidae</taxon>
        <taxon>Angiostrongylus</taxon>
    </lineage>
</organism>
<proteinExistence type="predicted"/>
<protein>
    <submittedName>
        <fullName evidence="2">TGFb_propeptide domain-containing protein</fullName>
    </submittedName>
</protein>
<reference evidence="1" key="1">
    <citation type="submission" date="2012-09" db="EMBL/GenBank/DDBJ databases">
        <authorList>
            <person name="Martin A.A."/>
        </authorList>
    </citation>
    <scope>NUCLEOTIDE SEQUENCE</scope>
</reference>